<evidence type="ECO:0000313" key="7">
    <source>
        <dbReference type="EMBL" id="KAJ3121652.1"/>
    </source>
</evidence>
<dbReference type="EMBL" id="JADGJH010000865">
    <property type="protein sequence ID" value="KAJ3121652.1"/>
    <property type="molecule type" value="Genomic_DNA"/>
</dbReference>
<evidence type="ECO:0000256" key="4">
    <source>
        <dbReference type="ARBA" id="ARBA00022833"/>
    </source>
</evidence>
<feature type="compositionally biased region" description="Basic and acidic residues" evidence="5">
    <location>
        <begin position="295"/>
        <end position="310"/>
    </location>
</feature>
<dbReference type="InterPro" id="IPR036866">
    <property type="entry name" value="RibonucZ/Hydroxyglut_hydro"/>
</dbReference>
<feature type="compositionally biased region" description="Gly residues" evidence="5">
    <location>
        <begin position="731"/>
        <end position="741"/>
    </location>
</feature>
<keyword evidence="4" id="KW-0862">Zinc</keyword>
<feature type="non-terminal residue" evidence="7">
    <location>
        <position position="780"/>
    </location>
</feature>
<evidence type="ECO:0000256" key="1">
    <source>
        <dbReference type="ARBA" id="ARBA00001947"/>
    </source>
</evidence>
<comment type="cofactor">
    <cofactor evidence="1">
        <name>Zn(2+)</name>
        <dbReference type="ChEBI" id="CHEBI:29105"/>
    </cofactor>
</comment>
<feature type="region of interest" description="Disordered" evidence="5">
    <location>
        <begin position="254"/>
        <end position="335"/>
    </location>
</feature>
<organism evidence="7 8">
    <name type="scientific">Physocladia obscura</name>
    <dbReference type="NCBI Taxonomy" id="109957"/>
    <lineage>
        <taxon>Eukaryota</taxon>
        <taxon>Fungi</taxon>
        <taxon>Fungi incertae sedis</taxon>
        <taxon>Chytridiomycota</taxon>
        <taxon>Chytridiomycota incertae sedis</taxon>
        <taxon>Chytridiomycetes</taxon>
        <taxon>Chytridiales</taxon>
        <taxon>Chytriomycetaceae</taxon>
        <taxon>Physocladia</taxon>
    </lineage>
</organism>
<evidence type="ECO:0000259" key="6">
    <source>
        <dbReference type="SMART" id="SM00849"/>
    </source>
</evidence>
<feature type="region of interest" description="Disordered" evidence="5">
    <location>
        <begin position="354"/>
        <end position="574"/>
    </location>
</feature>
<name>A0AAD5XDE6_9FUNG</name>
<feature type="compositionally biased region" description="Polar residues" evidence="5">
    <location>
        <begin position="381"/>
        <end position="413"/>
    </location>
</feature>
<feature type="compositionally biased region" description="Low complexity" evidence="5">
    <location>
        <begin position="542"/>
        <end position="574"/>
    </location>
</feature>
<evidence type="ECO:0000256" key="2">
    <source>
        <dbReference type="ARBA" id="ARBA00022723"/>
    </source>
</evidence>
<dbReference type="SUPFAM" id="SSF56281">
    <property type="entry name" value="Metallo-hydrolase/oxidoreductase"/>
    <property type="match status" value="1"/>
</dbReference>
<dbReference type="InterPro" id="IPR051453">
    <property type="entry name" value="MBL_Glyoxalase_II"/>
</dbReference>
<proteinExistence type="predicted"/>
<keyword evidence="3" id="KW-0378">Hydrolase</keyword>
<feature type="compositionally biased region" description="Polar residues" evidence="5">
    <location>
        <begin position="266"/>
        <end position="286"/>
    </location>
</feature>
<dbReference type="Pfam" id="PF00753">
    <property type="entry name" value="Lactamase_B"/>
    <property type="match status" value="1"/>
</dbReference>
<feature type="compositionally biased region" description="Low complexity" evidence="5">
    <location>
        <begin position="438"/>
        <end position="462"/>
    </location>
</feature>
<feature type="compositionally biased region" description="Low complexity" evidence="5">
    <location>
        <begin position="357"/>
        <end position="380"/>
    </location>
</feature>
<dbReference type="GO" id="GO:0016787">
    <property type="term" value="F:hydrolase activity"/>
    <property type="evidence" value="ECO:0007669"/>
    <property type="project" value="UniProtKB-KW"/>
</dbReference>
<feature type="region of interest" description="Disordered" evidence="5">
    <location>
        <begin position="729"/>
        <end position="759"/>
    </location>
</feature>
<feature type="compositionally biased region" description="Polar residues" evidence="5">
    <location>
        <begin position="323"/>
        <end position="335"/>
    </location>
</feature>
<dbReference type="Gene3D" id="3.60.15.10">
    <property type="entry name" value="Ribonuclease Z/Hydroxyacylglutathione hydrolase-like"/>
    <property type="match status" value="1"/>
</dbReference>
<dbReference type="PANTHER" id="PTHR46233:SF3">
    <property type="entry name" value="HYDROXYACYLGLUTATHIONE HYDROLASE GLOC"/>
    <property type="match status" value="1"/>
</dbReference>
<keyword evidence="8" id="KW-1185">Reference proteome</keyword>
<feature type="compositionally biased region" description="Low complexity" evidence="5">
    <location>
        <begin position="494"/>
        <end position="516"/>
    </location>
</feature>
<feature type="domain" description="Metallo-beta-lactamase" evidence="6">
    <location>
        <begin position="13"/>
        <end position="166"/>
    </location>
</feature>
<dbReference type="InterPro" id="IPR001279">
    <property type="entry name" value="Metallo-B-lactamas"/>
</dbReference>
<comment type="caution">
    <text evidence="7">The sequence shown here is derived from an EMBL/GenBank/DDBJ whole genome shotgun (WGS) entry which is preliminary data.</text>
</comment>
<evidence type="ECO:0000313" key="8">
    <source>
        <dbReference type="Proteomes" id="UP001211907"/>
    </source>
</evidence>
<dbReference type="AlphaFoldDB" id="A0AAD5XDE6"/>
<dbReference type="PANTHER" id="PTHR46233">
    <property type="entry name" value="HYDROXYACYLGLUTATHIONE HYDROLASE GLOC"/>
    <property type="match status" value="1"/>
</dbReference>
<dbReference type="Proteomes" id="UP001211907">
    <property type="component" value="Unassembled WGS sequence"/>
</dbReference>
<dbReference type="SMART" id="SM00849">
    <property type="entry name" value="Lactamase_B"/>
    <property type="match status" value="1"/>
</dbReference>
<keyword evidence="2" id="KW-0479">Metal-binding</keyword>
<evidence type="ECO:0000256" key="5">
    <source>
        <dbReference type="SAM" id="MobiDB-lite"/>
    </source>
</evidence>
<protein>
    <recommendedName>
        <fullName evidence="6">Metallo-beta-lactamase domain-containing protein</fullName>
    </recommendedName>
</protein>
<accession>A0AAD5XDE6</accession>
<evidence type="ECO:0000256" key="3">
    <source>
        <dbReference type="ARBA" id="ARBA00022801"/>
    </source>
</evidence>
<reference evidence="7" key="1">
    <citation type="submission" date="2020-05" db="EMBL/GenBank/DDBJ databases">
        <title>Phylogenomic resolution of chytrid fungi.</title>
        <authorList>
            <person name="Stajich J.E."/>
            <person name="Amses K."/>
            <person name="Simmons R."/>
            <person name="Seto K."/>
            <person name="Myers J."/>
            <person name="Bonds A."/>
            <person name="Quandt C.A."/>
            <person name="Barry K."/>
            <person name="Liu P."/>
            <person name="Grigoriev I."/>
            <person name="Longcore J.E."/>
            <person name="James T.Y."/>
        </authorList>
    </citation>
    <scope>NUCLEOTIDE SEQUENCE</scope>
    <source>
        <strain evidence="7">JEL0513</strain>
    </source>
</reference>
<gene>
    <name evidence="7" type="ORF">HK100_012292</name>
</gene>
<sequence length="780" mass="84871">CWDIDGIIATAKNINVTIIGAILTHHHVDHAGGIPPPPYDKYPVRVDGLHKLLTKIPAIPAYVHPLDIPPLVQANPQIDVRRIVATRDNGAVTVGGIEVGFWHTPGHTRGSQCVVVGGGARVFTGDTLFVGSCGRCDFADGNVGDMGESLRRLGALPDECVVFPGHDYGGEFSTIGREKEKGLLGVERRHAFVEGESKRLQRQQHDQSFENILKIHGPRGKFFTNRTTISVPAVPRRAEDETNNNGLHLLVQSIPQSRSPSPSPQTAGNTAGTVSGTAHGSGSHPTNYLPPAVAVRREKERQKDDREDGTKRRRVSVSLGSAAEQQQLSNRLQQSMRVKEQQLAIIDARLETAVSPLNNPNNPTNANNNNGFNSMNTLSNPNIHGIQSQNNANPNTINSASSDTNSAVNLNTPQHKRSLPLPPPPPRLKLSRPVESNQPQYESQPQSHPQSQPHHQTQYYSQRPILPPPSPSNQTHHAYPVPLSAYSNASPYPQQQQLQQQQQQQYQHYQQLQNTPNLPPPSPLNTHHQVSPVPSYTPPPQQQLQQSQQQQPQQQPQQQQSPQQNISSNGQQQQHLANRRAFLSLFESVYDTASDDLPKLAASLKDQMRKSASLLQTLQASGQMIEGLVKSCFRDMQVSYGERFGAALQDLSRRIEILENGIRTRCPSCTCAVDTAPGVNAVSGGADNANLAGGGSGNSNISLHNVAALLNPDTSVNNGFRGEPMTPLPLSGGGGGGGIGETGVKRQNSSETKKDDSDLVNVIKALMDRIEHLEKQQQKN</sequence>
<dbReference type="GO" id="GO:0046872">
    <property type="term" value="F:metal ion binding"/>
    <property type="evidence" value="ECO:0007669"/>
    <property type="project" value="UniProtKB-KW"/>
</dbReference>